<gene>
    <name evidence="2" type="ORF">AVEN_67026_1</name>
</gene>
<protein>
    <submittedName>
        <fullName evidence="2">Uncharacterized protein</fullName>
    </submittedName>
</protein>
<comment type="caution">
    <text evidence="2">The sequence shown here is derived from an EMBL/GenBank/DDBJ whole genome shotgun (WGS) entry which is preliminary data.</text>
</comment>
<sequence length="99" mass="10782">MSYVSITHTPPPPLSAKISKSQTPSLPLGAYVIFERPLTPSRNFHAIPTGGRLATSYDLTCNKPHTRRIFGGTGFEPGALRPQSRGLATRPPRLQKMAL</sequence>
<name>A0A4Y2E405_ARAVE</name>
<feature type="region of interest" description="Disordered" evidence="1">
    <location>
        <begin position="68"/>
        <end position="99"/>
    </location>
</feature>
<dbReference type="EMBL" id="BGPR01000491">
    <property type="protein sequence ID" value="GBM23046.1"/>
    <property type="molecule type" value="Genomic_DNA"/>
</dbReference>
<proteinExistence type="predicted"/>
<organism evidence="2 3">
    <name type="scientific">Araneus ventricosus</name>
    <name type="common">Orbweaver spider</name>
    <name type="synonym">Epeira ventricosa</name>
    <dbReference type="NCBI Taxonomy" id="182803"/>
    <lineage>
        <taxon>Eukaryota</taxon>
        <taxon>Metazoa</taxon>
        <taxon>Ecdysozoa</taxon>
        <taxon>Arthropoda</taxon>
        <taxon>Chelicerata</taxon>
        <taxon>Arachnida</taxon>
        <taxon>Araneae</taxon>
        <taxon>Araneomorphae</taxon>
        <taxon>Entelegynae</taxon>
        <taxon>Araneoidea</taxon>
        <taxon>Araneidae</taxon>
        <taxon>Araneus</taxon>
    </lineage>
</organism>
<keyword evidence="3" id="KW-1185">Reference proteome</keyword>
<accession>A0A4Y2E405</accession>
<feature type="region of interest" description="Disordered" evidence="1">
    <location>
        <begin position="1"/>
        <end position="21"/>
    </location>
</feature>
<evidence type="ECO:0000256" key="1">
    <source>
        <dbReference type="SAM" id="MobiDB-lite"/>
    </source>
</evidence>
<evidence type="ECO:0000313" key="2">
    <source>
        <dbReference type="EMBL" id="GBM23046.1"/>
    </source>
</evidence>
<evidence type="ECO:0000313" key="3">
    <source>
        <dbReference type="Proteomes" id="UP000499080"/>
    </source>
</evidence>
<dbReference type="AlphaFoldDB" id="A0A4Y2E405"/>
<dbReference type="Proteomes" id="UP000499080">
    <property type="component" value="Unassembled WGS sequence"/>
</dbReference>
<reference evidence="2 3" key="1">
    <citation type="journal article" date="2019" name="Sci. Rep.">
        <title>Orb-weaving spider Araneus ventricosus genome elucidates the spidroin gene catalogue.</title>
        <authorList>
            <person name="Kono N."/>
            <person name="Nakamura H."/>
            <person name="Ohtoshi R."/>
            <person name="Moran D.A.P."/>
            <person name="Shinohara A."/>
            <person name="Yoshida Y."/>
            <person name="Fujiwara M."/>
            <person name="Mori M."/>
            <person name="Tomita M."/>
            <person name="Arakawa K."/>
        </authorList>
    </citation>
    <scope>NUCLEOTIDE SEQUENCE [LARGE SCALE GENOMIC DNA]</scope>
</reference>